<evidence type="ECO:0000313" key="2">
    <source>
        <dbReference type="EMBL" id="RUS87864.1"/>
    </source>
</evidence>
<dbReference type="Proteomes" id="UP000271974">
    <property type="component" value="Unassembled WGS sequence"/>
</dbReference>
<dbReference type="PANTHER" id="PTHR37162">
    <property type="entry name" value="HAT FAMILY DIMERISATION DOMAINCONTAINING PROTEIN-RELATED"/>
    <property type="match status" value="1"/>
</dbReference>
<evidence type="ECO:0000313" key="3">
    <source>
        <dbReference type="Proteomes" id="UP000271974"/>
    </source>
</evidence>
<dbReference type="EMBL" id="RQTK01000099">
    <property type="protein sequence ID" value="RUS87864.1"/>
    <property type="molecule type" value="Genomic_DNA"/>
</dbReference>
<accession>A0A433U211</accession>
<reference evidence="2 3" key="1">
    <citation type="submission" date="2019-01" db="EMBL/GenBank/DDBJ databases">
        <title>A draft genome assembly of the solar-powered sea slug Elysia chlorotica.</title>
        <authorList>
            <person name="Cai H."/>
            <person name="Li Q."/>
            <person name="Fang X."/>
            <person name="Li J."/>
            <person name="Curtis N.E."/>
            <person name="Altenburger A."/>
            <person name="Shibata T."/>
            <person name="Feng M."/>
            <person name="Maeda T."/>
            <person name="Schwartz J.A."/>
            <person name="Shigenobu S."/>
            <person name="Lundholm N."/>
            <person name="Nishiyama T."/>
            <person name="Yang H."/>
            <person name="Hasebe M."/>
            <person name="Li S."/>
            <person name="Pierce S.K."/>
            <person name="Wang J."/>
        </authorList>
    </citation>
    <scope>NUCLEOTIDE SEQUENCE [LARGE SCALE GENOMIC DNA]</scope>
    <source>
        <strain evidence="2">EC2010</strain>
        <tissue evidence="2">Whole organism of an adult</tissue>
    </source>
</reference>
<dbReference type="PANTHER" id="PTHR37162:SF10">
    <property type="entry name" value="DUF4371 DOMAIN-CONTAINING PROTEIN"/>
    <property type="match status" value="1"/>
</dbReference>
<dbReference type="InterPro" id="IPR008906">
    <property type="entry name" value="HATC_C_dom"/>
</dbReference>
<gene>
    <name evidence="2" type="ORF">EGW08_004397</name>
</gene>
<protein>
    <recommendedName>
        <fullName evidence="1">HAT C-terminal dimerisation domain-containing protein</fullName>
    </recommendedName>
</protein>
<dbReference type="OrthoDB" id="10000786at2759"/>
<keyword evidence="3" id="KW-1185">Reference proteome</keyword>
<proteinExistence type="predicted"/>
<sequence>MKPKFKCKVYESVKDFYYTVLDYIREKFPINDEPPQSVIEEKRMDKPWNILLNYENKIDKSTPIKNLAKVALAVLSIPHSNAAAERIFSLVRKNRNEYEEKRCVTSQLLSIPALETPSTGENIGDLVLKELSNIGIPIDNCLAMGSDNAAVMLGKKNGVIAKLQSANADVIALGWPCHLINLAAHRAAIKLPVSIDNCLIDIFYYLEGSVNRKLRFRRFSSMFALGGCLWDSAFLA</sequence>
<comment type="caution">
    <text evidence="2">The sequence shown here is derived from an EMBL/GenBank/DDBJ whole genome shotgun (WGS) entry which is preliminary data.</text>
</comment>
<evidence type="ECO:0000259" key="1">
    <source>
        <dbReference type="Pfam" id="PF05699"/>
    </source>
</evidence>
<feature type="domain" description="HAT C-terminal dimerisation" evidence="1">
    <location>
        <begin position="42"/>
        <end position="97"/>
    </location>
</feature>
<organism evidence="2 3">
    <name type="scientific">Elysia chlorotica</name>
    <name type="common">Eastern emerald elysia</name>
    <name type="synonym">Sea slug</name>
    <dbReference type="NCBI Taxonomy" id="188477"/>
    <lineage>
        <taxon>Eukaryota</taxon>
        <taxon>Metazoa</taxon>
        <taxon>Spiralia</taxon>
        <taxon>Lophotrochozoa</taxon>
        <taxon>Mollusca</taxon>
        <taxon>Gastropoda</taxon>
        <taxon>Heterobranchia</taxon>
        <taxon>Euthyneura</taxon>
        <taxon>Panpulmonata</taxon>
        <taxon>Sacoglossa</taxon>
        <taxon>Placobranchoidea</taxon>
        <taxon>Plakobranchidae</taxon>
        <taxon>Elysia</taxon>
    </lineage>
</organism>
<dbReference type="GO" id="GO:0046983">
    <property type="term" value="F:protein dimerization activity"/>
    <property type="evidence" value="ECO:0007669"/>
    <property type="project" value="InterPro"/>
</dbReference>
<dbReference type="STRING" id="188477.A0A433U211"/>
<name>A0A433U211_ELYCH</name>
<dbReference type="AlphaFoldDB" id="A0A433U211"/>
<dbReference type="Pfam" id="PF05699">
    <property type="entry name" value="Dimer_Tnp_hAT"/>
    <property type="match status" value="1"/>
</dbReference>